<keyword evidence="2" id="KW-0547">Nucleotide-binding</keyword>
<gene>
    <name evidence="2" type="ORF">RO706_03635</name>
</gene>
<dbReference type="RefSeq" id="WP_138274515.1">
    <property type="nucleotide sequence ID" value="NZ_JAVSNG010000001.1"/>
</dbReference>
<comment type="caution">
    <text evidence="2">The sequence shown here is derived from an EMBL/GenBank/DDBJ whole genome shotgun (WGS) entry which is preliminary data.</text>
</comment>
<organism evidence="2 3">
    <name type="scientific">Bacteroides koreensis</name>
    <dbReference type="NCBI Taxonomy" id="1912896"/>
    <lineage>
        <taxon>Bacteria</taxon>
        <taxon>Pseudomonadati</taxon>
        <taxon>Bacteroidota</taxon>
        <taxon>Bacteroidia</taxon>
        <taxon>Bacteroidales</taxon>
        <taxon>Bacteroidaceae</taxon>
        <taxon>Bacteroides</taxon>
    </lineage>
</organism>
<dbReference type="Pfam" id="PF13304">
    <property type="entry name" value="AAA_21"/>
    <property type="match status" value="1"/>
</dbReference>
<dbReference type="SUPFAM" id="SSF52540">
    <property type="entry name" value="P-loop containing nucleoside triphosphate hydrolases"/>
    <property type="match status" value="1"/>
</dbReference>
<name>A0ABU3IM59_9BACE</name>
<dbReference type="GO" id="GO:0005524">
    <property type="term" value="F:ATP binding"/>
    <property type="evidence" value="ECO:0007669"/>
    <property type="project" value="UniProtKB-KW"/>
</dbReference>
<keyword evidence="3" id="KW-1185">Reference proteome</keyword>
<evidence type="ECO:0000313" key="3">
    <source>
        <dbReference type="Proteomes" id="UP001269297"/>
    </source>
</evidence>
<dbReference type="Gene3D" id="3.40.50.300">
    <property type="entry name" value="P-loop containing nucleotide triphosphate hydrolases"/>
    <property type="match status" value="1"/>
</dbReference>
<dbReference type="PANTHER" id="PTHR40396">
    <property type="entry name" value="ATPASE-LIKE PROTEIN"/>
    <property type="match status" value="1"/>
</dbReference>
<dbReference type="InterPro" id="IPR027417">
    <property type="entry name" value="P-loop_NTPase"/>
</dbReference>
<protein>
    <submittedName>
        <fullName evidence="2">ATP-binding protein</fullName>
    </submittedName>
</protein>
<accession>A0ABU3IM59</accession>
<evidence type="ECO:0000259" key="1">
    <source>
        <dbReference type="Pfam" id="PF13304"/>
    </source>
</evidence>
<dbReference type="InterPro" id="IPR003959">
    <property type="entry name" value="ATPase_AAA_core"/>
</dbReference>
<feature type="domain" description="ATPase AAA-type core" evidence="1">
    <location>
        <begin position="46"/>
        <end position="393"/>
    </location>
</feature>
<dbReference type="Proteomes" id="UP001269297">
    <property type="component" value="Unassembled WGS sequence"/>
</dbReference>
<dbReference type="PANTHER" id="PTHR40396:SF1">
    <property type="entry name" value="ATPASE AAA-TYPE CORE DOMAIN-CONTAINING PROTEIN"/>
    <property type="match status" value="1"/>
</dbReference>
<proteinExistence type="predicted"/>
<keyword evidence="2" id="KW-0067">ATP-binding</keyword>
<evidence type="ECO:0000313" key="2">
    <source>
        <dbReference type="EMBL" id="MDT4403309.1"/>
    </source>
</evidence>
<dbReference type="EMBL" id="JAVSNG010000001">
    <property type="protein sequence ID" value="MDT4403309.1"/>
    <property type="molecule type" value="Genomic_DNA"/>
</dbReference>
<reference evidence="3" key="1">
    <citation type="submission" date="2023-07" db="EMBL/GenBank/DDBJ databases">
        <title>Reintroducing virulent viruses to syntetic microbiomes.</title>
        <authorList>
            <person name="Wilde J."/>
            <person name="Boyes R."/>
            <person name="Robinson A.V."/>
            <person name="Daisley B.A."/>
            <person name="Allen-Vercoe E."/>
        </authorList>
    </citation>
    <scope>NUCLEOTIDE SEQUENCE [LARGE SCALE GENOMIC DNA]</scope>
    <source>
        <strain evidence="3">225S_1D6FAA</strain>
    </source>
</reference>
<sequence>MLQQFTIENFLSFKDREVFKLQPGKGSRNKMHKVEPVKGQWILKSAALFGPNAGGKSNFVEALELGKRLVLLGTRAETLIEYHPFRLSSECKNKDTTITYQILCNNKKYEYGFSYNAERISREWLKRITRKTEYIIFDRDITAKEPFNISYLIKLNPKEEERQFLLFFAKATPQHQLFLHEIISRNLRDNVSNIEDLWEVIKWFAETLKVLFPDTPYKQGGMLKAVNDEQLKEGFGELLRYFDTGIQAIELIDIEFDKLGITQEMKQFIKTDLSKSSNAEAFGSLKFENNLYLITFTDGTVKAKKLQTIHNVIDKEEKEYFSLGDESDGTQRIFDYIPLILDLIQGEKVFVIDEMERSLHPALMRKLIELFFKYSNTISTQLIFTTHESTLMDQDLLRRDEIWLIEKNKEGVSSLNRLDERFNLRFDKELERSYLKGLFGASPDFGSESTILKLRTLLAT</sequence>